<dbReference type="AlphaFoldDB" id="A0A919MW12"/>
<sequence length="243" mass="26209">MADRRPLIAIPARFSQSASALRFGAEVAARKLVEAVFDAGGEPLVVHPGPLADGRLWFADGLLLPGGGDLSAHWAGQDRHHADYDVDVPQDEFDLAVARLALDDRIPLLAICRGAQVVNVARGGNLFQDLPGHRHVVHTVTFELPDTARHTSPAGAQPPAYTELAVSCYHHQGIGRLGTGLRAVAFAADGTIEAVILDDHDGWFLGVQWHPEDTAATDPHQAAIFEQLVEAARLSRDRSPRWS</sequence>
<dbReference type="Gene3D" id="3.40.50.880">
    <property type="match status" value="1"/>
</dbReference>
<evidence type="ECO:0000313" key="1">
    <source>
        <dbReference type="EMBL" id="GIE94190.1"/>
    </source>
</evidence>
<organism evidence="1 2">
    <name type="scientific">Paractinoplanes rishiriensis</name>
    <dbReference type="NCBI Taxonomy" id="1050105"/>
    <lineage>
        <taxon>Bacteria</taxon>
        <taxon>Bacillati</taxon>
        <taxon>Actinomycetota</taxon>
        <taxon>Actinomycetes</taxon>
        <taxon>Micromonosporales</taxon>
        <taxon>Micromonosporaceae</taxon>
        <taxon>Paractinoplanes</taxon>
    </lineage>
</organism>
<proteinExistence type="predicted"/>
<reference evidence="1" key="1">
    <citation type="submission" date="2021-01" db="EMBL/GenBank/DDBJ databases">
        <title>Whole genome shotgun sequence of Actinoplanes rishiriensis NBRC 108556.</title>
        <authorList>
            <person name="Komaki H."/>
            <person name="Tamura T."/>
        </authorList>
    </citation>
    <scope>NUCLEOTIDE SEQUENCE</scope>
    <source>
        <strain evidence="1">NBRC 108556</strain>
    </source>
</reference>
<comment type="caution">
    <text evidence="1">The sequence shown here is derived from an EMBL/GenBank/DDBJ whole genome shotgun (WGS) entry which is preliminary data.</text>
</comment>
<name>A0A919MW12_9ACTN</name>
<dbReference type="GO" id="GO:0005829">
    <property type="term" value="C:cytosol"/>
    <property type="evidence" value="ECO:0007669"/>
    <property type="project" value="TreeGrafter"/>
</dbReference>
<dbReference type="InterPro" id="IPR029062">
    <property type="entry name" value="Class_I_gatase-like"/>
</dbReference>
<dbReference type="InterPro" id="IPR044668">
    <property type="entry name" value="PuuD-like"/>
</dbReference>
<dbReference type="PROSITE" id="PS51273">
    <property type="entry name" value="GATASE_TYPE_1"/>
    <property type="match status" value="1"/>
</dbReference>
<dbReference type="PANTHER" id="PTHR43235">
    <property type="entry name" value="GLUTAMINE AMIDOTRANSFERASE PB2B2.05-RELATED"/>
    <property type="match status" value="1"/>
</dbReference>
<dbReference type="PANTHER" id="PTHR43235:SF1">
    <property type="entry name" value="GLUTAMINE AMIDOTRANSFERASE PB2B2.05-RELATED"/>
    <property type="match status" value="1"/>
</dbReference>
<protein>
    <submittedName>
        <fullName evidence="1">Gamma-glutamyl-gamma-aminobutyrate hydrolase</fullName>
    </submittedName>
</protein>
<dbReference type="Proteomes" id="UP000636960">
    <property type="component" value="Unassembled WGS sequence"/>
</dbReference>
<dbReference type="GO" id="GO:0016811">
    <property type="term" value="F:hydrolase activity, acting on carbon-nitrogen (but not peptide) bonds, in linear amides"/>
    <property type="evidence" value="ECO:0007669"/>
    <property type="project" value="InterPro"/>
</dbReference>
<dbReference type="Pfam" id="PF07722">
    <property type="entry name" value="Peptidase_C26"/>
    <property type="match status" value="1"/>
</dbReference>
<dbReference type="InterPro" id="IPR011697">
    <property type="entry name" value="Peptidase_C26"/>
</dbReference>
<dbReference type="SUPFAM" id="SSF52317">
    <property type="entry name" value="Class I glutamine amidotransferase-like"/>
    <property type="match status" value="1"/>
</dbReference>
<gene>
    <name evidence="1" type="ORF">Ari01nite_16550</name>
</gene>
<accession>A0A919MW12</accession>
<evidence type="ECO:0000313" key="2">
    <source>
        <dbReference type="Proteomes" id="UP000636960"/>
    </source>
</evidence>
<dbReference type="EMBL" id="BOMV01000011">
    <property type="protein sequence ID" value="GIE94190.1"/>
    <property type="molecule type" value="Genomic_DNA"/>
</dbReference>
<keyword evidence="1" id="KW-0378">Hydrolase</keyword>
<keyword evidence="2" id="KW-1185">Reference proteome</keyword>
<dbReference type="RefSeq" id="WP_203780510.1">
    <property type="nucleotide sequence ID" value="NZ_BOMV01000011.1"/>
</dbReference>